<protein>
    <submittedName>
        <fullName evidence="2">Uncharacterized protein</fullName>
    </submittedName>
</protein>
<evidence type="ECO:0000313" key="2">
    <source>
        <dbReference type="EMBL" id="SIR48358.1"/>
    </source>
</evidence>
<reference evidence="3" key="1">
    <citation type="submission" date="2017-01" db="EMBL/GenBank/DDBJ databases">
        <authorList>
            <person name="Varghese N."/>
            <person name="Submissions S."/>
        </authorList>
    </citation>
    <scope>NUCLEOTIDE SEQUENCE [LARGE SCALE GENOMIC DNA]</scope>
    <source>
        <strain evidence="3">DM9</strain>
    </source>
</reference>
<keyword evidence="1" id="KW-1133">Transmembrane helix</keyword>
<dbReference type="RefSeq" id="WP_007656154.1">
    <property type="nucleotide sequence ID" value="NZ_FTNM01000007.1"/>
</dbReference>
<proteinExistence type="predicted"/>
<feature type="transmembrane region" description="Helical" evidence="1">
    <location>
        <begin position="53"/>
        <end position="74"/>
    </location>
</feature>
<dbReference type="Proteomes" id="UP000185924">
    <property type="component" value="Unassembled WGS sequence"/>
</dbReference>
<evidence type="ECO:0000256" key="1">
    <source>
        <dbReference type="SAM" id="Phobius"/>
    </source>
</evidence>
<keyword evidence="1" id="KW-0472">Membrane</keyword>
<keyword evidence="1" id="KW-0812">Transmembrane</keyword>
<dbReference type="STRING" id="1077936.SAMN05421545_3852"/>
<dbReference type="OrthoDB" id="853311at2"/>
<sequence>MLRPRREDEKPSVTFFNKFARYFGMLMTLVYVALGLFIIFMDEEQYNLEMSQTARTIFGGTLILYGLIRFVRAYQVNSKSRRDR</sequence>
<gene>
    <name evidence="2" type="ORF">SAMN05421545_3852</name>
</gene>
<accession>A0A1N7BAN3</accession>
<evidence type="ECO:0000313" key="3">
    <source>
        <dbReference type="Proteomes" id="UP000185924"/>
    </source>
</evidence>
<feature type="transmembrane region" description="Helical" evidence="1">
    <location>
        <begin position="20"/>
        <end position="41"/>
    </location>
</feature>
<dbReference type="EMBL" id="FTNM01000007">
    <property type="protein sequence ID" value="SIR48358.1"/>
    <property type="molecule type" value="Genomic_DNA"/>
</dbReference>
<keyword evidence="3" id="KW-1185">Reference proteome</keyword>
<dbReference type="AlphaFoldDB" id="A0A1N7BAN3"/>
<name>A0A1N7BAN3_9BACT</name>
<organism evidence="2 3">
    <name type="scientific">Pontibacter lucknowensis</name>
    <dbReference type="NCBI Taxonomy" id="1077936"/>
    <lineage>
        <taxon>Bacteria</taxon>
        <taxon>Pseudomonadati</taxon>
        <taxon>Bacteroidota</taxon>
        <taxon>Cytophagia</taxon>
        <taxon>Cytophagales</taxon>
        <taxon>Hymenobacteraceae</taxon>
        <taxon>Pontibacter</taxon>
    </lineage>
</organism>